<accession>A0A6J6G5C8</accession>
<name>A0A6J6G5C8_9ZZZZ</name>
<evidence type="ECO:0000256" key="1">
    <source>
        <dbReference type="SAM" id="MobiDB-lite"/>
    </source>
</evidence>
<feature type="region of interest" description="Disordered" evidence="1">
    <location>
        <begin position="68"/>
        <end position="91"/>
    </location>
</feature>
<organism evidence="2">
    <name type="scientific">freshwater metagenome</name>
    <dbReference type="NCBI Taxonomy" id="449393"/>
    <lineage>
        <taxon>unclassified sequences</taxon>
        <taxon>metagenomes</taxon>
        <taxon>ecological metagenomes</taxon>
    </lineage>
</organism>
<protein>
    <submittedName>
        <fullName evidence="2">Unannotated protein</fullName>
    </submittedName>
</protein>
<dbReference type="EMBL" id="CAEZUP010000002">
    <property type="protein sequence ID" value="CAB4596401.1"/>
    <property type="molecule type" value="Genomic_DNA"/>
</dbReference>
<reference evidence="2" key="1">
    <citation type="submission" date="2020-05" db="EMBL/GenBank/DDBJ databases">
        <authorList>
            <person name="Chiriac C."/>
            <person name="Salcher M."/>
            <person name="Ghai R."/>
            <person name="Kavagutti S V."/>
        </authorList>
    </citation>
    <scope>NUCLEOTIDE SEQUENCE</scope>
</reference>
<sequence>MAIAVVAIVAGLIVGVAIELLLASRHRARSGTTYEIDTETLLPPQRGRPGQSEIRFIETGEGFRILEPDECGDPGAIAPEGDDLPGPPAVD</sequence>
<dbReference type="AlphaFoldDB" id="A0A6J6G5C8"/>
<proteinExistence type="predicted"/>
<gene>
    <name evidence="2" type="ORF">UFOPK1835_00085</name>
</gene>
<evidence type="ECO:0000313" key="2">
    <source>
        <dbReference type="EMBL" id="CAB4596401.1"/>
    </source>
</evidence>